<dbReference type="PROSITE" id="PS50837">
    <property type="entry name" value="NACHT"/>
    <property type="match status" value="1"/>
</dbReference>
<keyword evidence="1" id="KW-0677">Repeat</keyword>
<dbReference type="InterPro" id="IPR031359">
    <property type="entry name" value="NACHT_N"/>
</dbReference>
<protein>
    <submittedName>
        <fullName evidence="3">Uncharacterized protein</fullName>
    </submittedName>
</protein>
<feature type="compositionally biased region" description="Acidic residues" evidence="2">
    <location>
        <begin position="917"/>
        <end position="933"/>
    </location>
</feature>
<evidence type="ECO:0000313" key="4">
    <source>
        <dbReference type="Proteomes" id="UP000452235"/>
    </source>
</evidence>
<evidence type="ECO:0000313" key="3">
    <source>
        <dbReference type="EMBL" id="GFF17431.1"/>
    </source>
</evidence>
<feature type="compositionally biased region" description="Low complexity" evidence="2">
    <location>
        <begin position="836"/>
        <end position="845"/>
    </location>
</feature>
<organism evidence="3 4">
    <name type="scientific">Aspergillus terreus</name>
    <dbReference type="NCBI Taxonomy" id="33178"/>
    <lineage>
        <taxon>Eukaryota</taxon>
        <taxon>Fungi</taxon>
        <taxon>Dikarya</taxon>
        <taxon>Ascomycota</taxon>
        <taxon>Pezizomycotina</taxon>
        <taxon>Eurotiomycetes</taxon>
        <taxon>Eurotiomycetidae</taxon>
        <taxon>Eurotiales</taxon>
        <taxon>Aspergillaceae</taxon>
        <taxon>Aspergillus</taxon>
        <taxon>Aspergillus subgen. Circumdati</taxon>
    </lineage>
</organism>
<feature type="compositionally biased region" description="Basic and acidic residues" evidence="2">
    <location>
        <begin position="934"/>
        <end position="944"/>
    </location>
</feature>
<dbReference type="OrthoDB" id="163438at2759"/>
<dbReference type="InterPro" id="IPR056884">
    <property type="entry name" value="NPHP3-like_N"/>
</dbReference>
<keyword evidence="4" id="KW-1185">Reference proteome</keyword>
<dbReference type="Pfam" id="PF22939">
    <property type="entry name" value="WHD_GPIID"/>
    <property type="match status" value="1"/>
</dbReference>
<feature type="compositionally biased region" description="Basic and acidic residues" evidence="2">
    <location>
        <begin position="878"/>
        <end position="894"/>
    </location>
</feature>
<gene>
    <name evidence="3" type="ORF">ATEIFO6365_0006077900</name>
</gene>
<proteinExistence type="predicted"/>
<accession>A0A5M3YXW0</accession>
<feature type="region of interest" description="Disordered" evidence="2">
    <location>
        <begin position="1"/>
        <end position="21"/>
    </location>
</feature>
<reference evidence="3 4" key="1">
    <citation type="submission" date="2020-01" db="EMBL/GenBank/DDBJ databases">
        <title>Aspergillus terreus IFO 6365 whole genome shotgun sequence.</title>
        <authorList>
            <person name="Kanamasa S."/>
            <person name="Takahashi H."/>
        </authorList>
    </citation>
    <scope>NUCLEOTIDE SEQUENCE [LARGE SCALE GENOMIC DNA]</scope>
    <source>
        <strain evidence="3 4">IFO 6365</strain>
    </source>
</reference>
<feature type="compositionally biased region" description="Polar residues" evidence="2">
    <location>
        <begin position="946"/>
        <end position="955"/>
    </location>
</feature>
<dbReference type="SUPFAM" id="SSF52540">
    <property type="entry name" value="P-loop containing nucleoside triphosphate hydrolases"/>
    <property type="match status" value="1"/>
</dbReference>
<dbReference type="VEuPathDB" id="FungiDB:ATEG_03553"/>
<dbReference type="InterPro" id="IPR027417">
    <property type="entry name" value="P-loop_NTPase"/>
</dbReference>
<sequence length="1311" mass="147693">MGLRQVRLSLRSRPDSSRTTLVSPKLISREATPDDGVDSLSQIVRDVWDEAYVQLKTDPATADMIADYEHVLVAALRPISPEHAHGLDRNPSHWITHLEEVSRRALIESLVTRGCDAFERSSYGRKMLSFVALSIDKMKSTIESMVEICPASSTAWLAACLIIAPTIINNARRVDSHQPGINYVISRMPWYTELTKVPTVSSWKTPELQAAVNGKVVDLYKLVIRYLLASARFYDHSSYRFAPNSAKWGSWDTMVADIQAAETELQECIQTHSGKSLKRALNEGVRQGEHIKNIISVFSIAQRRANLMDKIMPDAGLSHADTYQDYVNQIANPHNNTGHGVLSHPTFTKWSNTDSGLLVLTGQPGTGKSVLAKYLLTELPRVRPMSLCSFFFKDGGEQNNLNTAMYEVLNSILRQCSHLDDVEAKAEQATRHSVRPDSDLFWELVEIASRGTPHGRVTVILDALDECKNAHLATALKLLNDYQSRFPDSRVKFLLTTRTVPDLLELLTNGIVLNLDEDAECRESIMGDIARVAQDRVECFARERCIRDDGTKSKLLSHLEAHDNASYLFTDLLFTYLYSLPVRPGTNYWSRTFDQLPTTVFEIYRALLDQIHESNRDDVRIMLELVLATTKPLTVREMAIALALHIDDCTSCDREDELGLPAEDFKAWLRDTCGPFFNVYNDRIYFAHQTVRDYLLFDGDQTEKPGWLEQLCIESCHKTMAHSCFAYQHLPFVTNNKFMTTEEYVQAPFYAKKQYHQWCRESFAFAEHAFAKWVVHVKNSQQPSHSKAERGESDGEAISEIHDDLSQTEAGSDKMEEQASQESAEPSAEHSEEQSEQSSGQQSDNQSEEMAEGGVGEQTEEQLRQQSAEPLAQLSEQDSDKQFEEKIEEKREENTENDGDEDAGHATKETRQHAGDETEDHDAELADEQTEEQTEGHAEEEVYHTPDQTPGQTEGQPDVVPTAKDENEHHPGLLSEQVNVLFPEFQAELALSLFCCSGMASSFDVRTFVEMFPQEYPARDSILTALSQSLMARYCHLGDGVDLEYGADLAEQVLKRTRRGHPQLTQRLATFDQGLNMRFWDVVDRDVPITGNEMREADKAVTVTPTGHPRRTAVLHQRAAVLERQYQRTKDATAISQAIEDILSVVELVSPSLSAKPRYLDYLANLLGQRFLDGGDAADLDLAIKAAEEAVATAESISADDAKIVAMHRNTLASWLGARYRMTRLPSDIDRALEAIRIALDITPADDPSLPIYLCSHARRLYERYEETGVEEDLHEAIRLSHRSVELTPADHPLSSFHRLFHQVLSTEECD</sequence>
<comment type="caution">
    <text evidence="3">The sequence shown here is derived from an EMBL/GenBank/DDBJ whole genome shotgun (WGS) entry which is preliminary data.</text>
</comment>
<feature type="compositionally biased region" description="Low complexity" evidence="2">
    <location>
        <begin position="7"/>
        <end position="21"/>
    </location>
</feature>
<dbReference type="Gene3D" id="1.25.40.10">
    <property type="entry name" value="Tetratricopeptide repeat domain"/>
    <property type="match status" value="1"/>
</dbReference>
<dbReference type="InterPro" id="IPR054471">
    <property type="entry name" value="GPIID_WHD"/>
</dbReference>
<dbReference type="InterPro" id="IPR011990">
    <property type="entry name" value="TPR-like_helical_dom_sf"/>
</dbReference>
<feature type="compositionally biased region" description="Basic and acidic residues" evidence="2">
    <location>
        <begin position="807"/>
        <end position="817"/>
    </location>
</feature>
<dbReference type="EMBL" id="BLJY01000006">
    <property type="protein sequence ID" value="GFF17431.1"/>
    <property type="molecule type" value="Genomic_DNA"/>
</dbReference>
<dbReference type="PANTHER" id="PTHR10039:SF14">
    <property type="entry name" value="NACHT DOMAIN-CONTAINING PROTEIN"/>
    <property type="match status" value="1"/>
</dbReference>
<dbReference type="PANTHER" id="PTHR10039">
    <property type="entry name" value="AMELOGENIN"/>
    <property type="match status" value="1"/>
</dbReference>
<evidence type="ECO:0000256" key="2">
    <source>
        <dbReference type="SAM" id="MobiDB-lite"/>
    </source>
</evidence>
<feature type="compositionally biased region" description="Basic and acidic residues" evidence="2">
    <location>
        <begin position="902"/>
        <end position="916"/>
    </location>
</feature>
<dbReference type="Pfam" id="PF24883">
    <property type="entry name" value="NPHP3_N"/>
    <property type="match status" value="1"/>
</dbReference>
<name>A0A5M3YXW0_ASPTE</name>
<evidence type="ECO:0000256" key="1">
    <source>
        <dbReference type="ARBA" id="ARBA00022737"/>
    </source>
</evidence>
<dbReference type="Gene3D" id="3.40.50.300">
    <property type="entry name" value="P-loop containing nucleotide triphosphate hydrolases"/>
    <property type="match status" value="1"/>
</dbReference>
<dbReference type="Pfam" id="PF17100">
    <property type="entry name" value="NACHT_N"/>
    <property type="match status" value="1"/>
</dbReference>
<dbReference type="InterPro" id="IPR007111">
    <property type="entry name" value="NACHT_NTPase"/>
</dbReference>
<dbReference type="Proteomes" id="UP000452235">
    <property type="component" value="Unassembled WGS sequence"/>
</dbReference>
<feature type="region of interest" description="Disordered" evidence="2">
    <location>
        <begin position="807"/>
        <end position="969"/>
    </location>
</feature>